<feature type="compositionally biased region" description="Low complexity" evidence="1">
    <location>
        <begin position="13"/>
        <end position="30"/>
    </location>
</feature>
<evidence type="ECO:0000313" key="3">
    <source>
        <dbReference type="Proteomes" id="UP000245768"/>
    </source>
</evidence>
<feature type="compositionally biased region" description="Polar residues" evidence="1">
    <location>
        <begin position="31"/>
        <end position="43"/>
    </location>
</feature>
<feature type="compositionally biased region" description="Low complexity" evidence="1">
    <location>
        <begin position="54"/>
        <end position="81"/>
    </location>
</feature>
<gene>
    <name evidence="2" type="ORF">FA10DRAFT_171579</name>
</gene>
<name>A0A316YJB3_9BASI</name>
<evidence type="ECO:0000256" key="1">
    <source>
        <dbReference type="SAM" id="MobiDB-lite"/>
    </source>
</evidence>
<feature type="compositionally biased region" description="Basic residues" evidence="1">
    <location>
        <begin position="44"/>
        <end position="53"/>
    </location>
</feature>
<dbReference type="RefSeq" id="XP_025375906.1">
    <property type="nucleotide sequence ID" value="XM_025518220.1"/>
</dbReference>
<protein>
    <submittedName>
        <fullName evidence="2">Uncharacterized protein</fullName>
    </submittedName>
</protein>
<dbReference type="EMBL" id="KZ819638">
    <property type="protein sequence ID" value="PWN88708.1"/>
    <property type="molecule type" value="Genomic_DNA"/>
</dbReference>
<feature type="compositionally biased region" description="Basic and acidic residues" evidence="1">
    <location>
        <begin position="105"/>
        <end position="129"/>
    </location>
</feature>
<evidence type="ECO:0000313" key="2">
    <source>
        <dbReference type="EMBL" id="PWN88708.1"/>
    </source>
</evidence>
<dbReference type="AlphaFoldDB" id="A0A316YJB3"/>
<proteinExistence type="predicted"/>
<keyword evidence="3" id="KW-1185">Reference proteome</keyword>
<sequence length="140" mass="15037">MQRGCCAARKSTRPFSASSSSPLPFSATRSCTTGTAVRITTSKGTRRRRRRRCCAMSTSASSSSSPPCSACFSPAACMPSASRPPPLLLSPPIAERAADSGEQGPTREHEQGNDGHEWVRVTRRPSADRRNRRRGENASA</sequence>
<dbReference type="Proteomes" id="UP000245768">
    <property type="component" value="Unassembled WGS sequence"/>
</dbReference>
<dbReference type="InParanoid" id="A0A316YJB3"/>
<dbReference type="GeneID" id="37040136"/>
<accession>A0A316YJB3</accession>
<feature type="region of interest" description="Disordered" evidence="1">
    <location>
        <begin position="1"/>
        <end position="140"/>
    </location>
</feature>
<organism evidence="2 3">
    <name type="scientific">Acaromyces ingoldii</name>
    <dbReference type="NCBI Taxonomy" id="215250"/>
    <lineage>
        <taxon>Eukaryota</taxon>
        <taxon>Fungi</taxon>
        <taxon>Dikarya</taxon>
        <taxon>Basidiomycota</taxon>
        <taxon>Ustilaginomycotina</taxon>
        <taxon>Exobasidiomycetes</taxon>
        <taxon>Exobasidiales</taxon>
        <taxon>Cryptobasidiaceae</taxon>
        <taxon>Acaromyces</taxon>
    </lineage>
</organism>
<reference evidence="2 3" key="1">
    <citation type="journal article" date="2018" name="Mol. Biol. Evol.">
        <title>Broad Genomic Sampling Reveals a Smut Pathogenic Ancestry of the Fungal Clade Ustilaginomycotina.</title>
        <authorList>
            <person name="Kijpornyongpan T."/>
            <person name="Mondo S.J."/>
            <person name="Barry K."/>
            <person name="Sandor L."/>
            <person name="Lee J."/>
            <person name="Lipzen A."/>
            <person name="Pangilinan J."/>
            <person name="LaButti K."/>
            <person name="Hainaut M."/>
            <person name="Henrissat B."/>
            <person name="Grigoriev I.V."/>
            <person name="Spatafora J.W."/>
            <person name="Aime M.C."/>
        </authorList>
    </citation>
    <scope>NUCLEOTIDE SEQUENCE [LARGE SCALE GENOMIC DNA]</scope>
    <source>
        <strain evidence="2 3">MCA 4198</strain>
    </source>
</reference>